<keyword evidence="2" id="KW-1185">Reference proteome</keyword>
<dbReference type="EMBL" id="LHXV01000051">
    <property type="protein sequence ID" value="KXB00323.1"/>
    <property type="molecule type" value="Genomic_DNA"/>
</dbReference>
<proteinExistence type="predicted"/>
<comment type="caution">
    <text evidence="1">The sequence shown here is derived from an EMBL/GenBank/DDBJ whole genome shotgun (WGS) entry which is preliminary data.</text>
</comment>
<evidence type="ECO:0000313" key="1">
    <source>
        <dbReference type="EMBL" id="KXB00323.1"/>
    </source>
</evidence>
<gene>
    <name evidence="1" type="ORF">AKJ41_04145</name>
</gene>
<evidence type="ECO:0008006" key="3">
    <source>
        <dbReference type="Google" id="ProtNLM"/>
    </source>
</evidence>
<dbReference type="Proteomes" id="UP000070344">
    <property type="component" value="Unassembled WGS sequence"/>
</dbReference>
<protein>
    <recommendedName>
        <fullName evidence="3">AbiEi antitoxin C-terminal domain-containing protein</fullName>
    </recommendedName>
</protein>
<accession>A0A133V1J7</accession>
<reference evidence="1 2" key="1">
    <citation type="journal article" date="2016" name="Sci. Rep.">
        <title>Metabolic traits of an uncultured archaeal lineage -MSBL1- from brine pools of the Red Sea.</title>
        <authorList>
            <person name="Mwirichia R."/>
            <person name="Alam I."/>
            <person name="Rashid M."/>
            <person name="Vinu M."/>
            <person name="Ba-Alawi W."/>
            <person name="Anthony Kamau A."/>
            <person name="Kamanda Ngugi D."/>
            <person name="Goker M."/>
            <person name="Klenk H.P."/>
            <person name="Bajic V."/>
            <person name="Stingl U."/>
        </authorList>
    </citation>
    <scope>NUCLEOTIDE SEQUENCE [LARGE SCALE GENOMIC DNA]</scope>
    <source>
        <strain evidence="1">SCGC-AAA259O05</strain>
    </source>
</reference>
<evidence type="ECO:0000313" key="2">
    <source>
        <dbReference type="Proteomes" id="UP000070344"/>
    </source>
</evidence>
<organism evidence="1 2">
    <name type="scientific">candidate division MSBL1 archaeon SCGC-AAA259O05</name>
    <dbReference type="NCBI Taxonomy" id="1698271"/>
    <lineage>
        <taxon>Archaea</taxon>
        <taxon>Methanobacteriati</taxon>
        <taxon>Methanobacteriota</taxon>
        <taxon>candidate division MSBL1</taxon>
    </lineage>
</organism>
<name>A0A133V1J7_9EURY</name>
<dbReference type="AlphaFoldDB" id="A0A133V1J7"/>
<sequence>MSGKREKIESLSPTEQEVYSKLYSERVIDTEDVKGVLGDPHKSAEYIKRLRNKGYLQKIRKGLYAVVPPNLIGEEFKPDKFLIASKTRDECYISYHSALELHGLSQSIHNTVLVTTKGWTDSFSFQSITYKFVTTKYYFGFEEMAHQGVRVSVSDREKTFLDCTRRIKHAGGLEELMKSLNNLPSLDWDKLGNYLKRFDEKKLYQKTGFILESLDIRGSEETLNKLEEKVGDKTYYLERGRESSFNKKWNLMIPKNLPELMRGA</sequence>